<dbReference type="RefSeq" id="WP_004317801.1">
    <property type="nucleotide sequence ID" value="NZ_BAABYJ010000001.1"/>
</dbReference>
<evidence type="ECO:0000313" key="5">
    <source>
        <dbReference type="EMBL" id="RGX07104.1"/>
    </source>
</evidence>
<dbReference type="SUPFAM" id="SSF48452">
    <property type="entry name" value="TPR-like"/>
    <property type="match status" value="1"/>
</dbReference>
<accession>A0A139LKD9</accession>
<gene>
    <name evidence="5" type="ORF">DWV35_19845</name>
    <name evidence="2" type="ORF">F3D66_09905</name>
    <name evidence="1" type="ORF">F3F51_18850</name>
    <name evidence="3" type="ORF">PO240_07385</name>
    <name evidence="4" type="ORF">PO382_26170</name>
</gene>
<evidence type="ECO:0000313" key="6">
    <source>
        <dbReference type="Proteomes" id="UP000286031"/>
    </source>
</evidence>
<comment type="caution">
    <text evidence="2">The sequence shown here is derived from an EMBL/GenBank/DDBJ whole genome shotgun (WGS) entry which is preliminary data.</text>
</comment>
<dbReference type="STRING" id="28116.Bovatus_01290"/>
<reference evidence="7 8" key="2">
    <citation type="journal article" date="2019" name="Nat. Med.">
        <title>A library of human gut bacterial isolates paired with longitudinal multiomics data enables mechanistic microbiome research.</title>
        <authorList>
            <person name="Poyet M."/>
            <person name="Groussin M."/>
            <person name="Gibbons S.M."/>
            <person name="Avila-Pacheco J."/>
            <person name="Jiang X."/>
            <person name="Kearney S.M."/>
            <person name="Perrotta A.R."/>
            <person name="Berdy B."/>
            <person name="Zhao S."/>
            <person name="Lieberman T.D."/>
            <person name="Swanson P.K."/>
            <person name="Smith M."/>
            <person name="Roesemann S."/>
            <person name="Alexander J.E."/>
            <person name="Rich S.A."/>
            <person name="Livny J."/>
            <person name="Vlamakis H."/>
            <person name="Clish C."/>
            <person name="Bullock K."/>
            <person name="Deik A."/>
            <person name="Scott J."/>
            <person name="Pierce K.A."/>
            <person name="Xavier R.J."/>
            <person name="Alm E.J."/>
        </authorList>
    </citation>
    <scope>NUCLEOTIDE SEQUENCE [LARGE SCALE GENOMIC DNA]</scope>
    <source>
        <strain evidence="2 8">BIOML-A134</strain>
        <strain evidence="1 7">BIOML-A183</strain>
    </source>
</reference>
<evidence type="ECO:0000313" key="1">
    <source>
        <dbReference type="EMBL" id="KAA3802214.1"/>
    </source>
</evidence>
<evidence type="ECO:0000313" key="8">
    <source>
        <dbReference type="Proteomes" id="UP000473905"/>
    </source>
</evidence>
<dbReference type="EMBL" id="QSBI01000030">
    <property type="protein sequence ID" value="RGX07104.1"/>
    <property type="molecule type" value="Genomic_DNA"/>
</dbReference>
<evidence type="ECO:0000313" key="4">
    <source>
        <dbReference type="EMBL" id="MDC2745681.1"/>
    </source>
</evidence>
<keyword evidence="8" id="KW-1185">Reference proteome</keyword>
<evidence type="ECO:0000313" key="3">
    <source>
        <dbReference type="EMBL" id="MDC2407690.1"/>
    </source>
</evidence>
<dbReference type="PROSITE" id="PS51257">
    <property type="entry name" value="PROKAR_LIPOPROTEIN"/>
    <property type="match status" value="1"/>
</dbReference>
<dbReference type="InterPro" id="IPR011990">
    <property type="entry name" value="TPR-like_helical_dom_sf"/>
</dbReference>
<dbReference type="Pfam" id="PF12741">
    <property type="entry name" value="SusD-like"/>
    <property type="match status" value="1"/>
</dbReference>
<dbReference type="InterPro" id="IPR024302">
    <property type="entry name" value="SusD-like"/>
</dbReference>
<reference evidence="3" key="3">
    <citation type="submission" date="2022-10" db="EMBL/GenBank/DDBJ databases">
        <title>Human gut microbiome strain richness.</title>
        <authorList>
            <person name="Chen-Liaw A."/>
        </authorList>
    </citation>
    <scope>NUCLEOTIDE SEQUENCE</scope>
    <source>
        <strain evidence="4">BSD2780120875st1_E1_BSD2780120875_150330</strain>
        <strain evidence="3">F7_m1001271B151109d0_201107</strain>
    </source>
</reference>
<protein>
    <submittedName>
        <fullName evidence="3">RagB/SusD family nutrient uptake outer membrane protein</fullName>
    </submittedName>
    <submittedName>
        <fullName evidence="2">SusD/RagB family nutrient-binding outer membrane lipoprotein</fullName>
    </submittedName>
</protein>
<organism evidence="2 8">
    <name type="scientific">Bacteroides ovatus</name>
    <dbReference type="NCBI Taxonomy" id="28116"/>
    <lineage>
        <taxon>Bacteria</taxon>
        <taxon>Pseudomonadati</taxon>
        <taxon>Bacteroidota</taxon>
        <taxon>Bacteroidia</taxon>
        <taxon>Bacteroidales</taxon>
        <taxon>Bacteroidaceae</taxon>
        <taxon>Bacteroides</taxon>
    </lineage>
</organism>
<dbReference type="Gene3D" id="1.25.40.390">
    <property type="match status" value="1"/>
</dbReference>
<dbReference type="EMBL" id="VWLX01000015">
    <property type="protein sequence ID" value="KAA3802214.1"/>
    <property type="molecule type" value="Genomic_DNA"/>
</dbReference>
<dbReference type="EMBL" id="JAQNWR010000004">
    <property type="protein sequence ID" value="MDC2407690.1"/>
    <property type="molecule type" value="Genomic_DNA"/>
</dbReference>
<dbReference type="AlphaFoldDB" id="A0A139LKD9"/>
<keyword evidence="2" id="KW-0449">Lipoprotein</keyword>
<name>A0A139LKD9_BACOV</name>
<dbReference type="Proteomes" id="UP001214017">
    <property type="component" value="Unassembled WGS sequence"/>
</dbReference>
<dbReference type="EMBL" id="VWKB01000012">
    <property type="protein sequence ID" value="KAA4099557.1"/>
    <property type="molecule type" value="Genomic_DNA"/>
</dbReference>
<reference evidence="5 6" key="1">
    <citation type="submission" date="2018-08" db="EMBL/GenBank/DDBJ databases">
        <title>A genome reference for cultivated species of the human gut microbiota.</title>
        <authorList>
            <person name="Zou Y."/>
            <person name="Xue W."/>
            <person name="Luo G."/>
        </authorList>
    </citation>
    <scope>NUCLEOTIDE SEQUENCE [LARGE SCALE GENOMIC DNA]</scope>
    <source>
        <strain evidence="5 6">AF04-46</strain>
    </source>
</reference>
<dbReference type="Proteomes" id="UP000473905">
    <property type="component" value="Unassembled WGS sequence"/>
</dbReference>
<proteinExistence type="predicted"/>
<evidence type="ECO:0000313" key="7">
    <source>
        <dbReference type="Proteomes" id="UP000460135"/>
    </source>
</evidence>
<dbReference type="Proteomes" id="UP001219389">
    <property type="component" value="Unassembled WGS sequence"/>
</dbReference>
<dbReference type="Proteomes" id="UP000286031">
    <property type="component" value="Unassembled WGS sequence"/>
</dbReference>
<evidence type="ECO:0000313" key="2">
    <source>
        <dbReference type="EMBL" id="KAA4099557.1"/>
    </source>
</evidence>
<sequence>MNTQMKEYRKATLRLAYLLTLMLWTGSCIDMDINRNPYETTQDELMRENHIIGSSLKSMEALVVPTQEHLYQFVEAMCGGAYGRYFGETRVGWTEKYSTYNPKSDWLKASFSDPISEMYPSYRDIINRTNDPVALAFAKILRVAIMHRSTDMFGPIPYTKVLGDKTEGNGLSAPYDSQEEVYVAMFKELEEADKALKENLGLSAEGFKKLDNLYYGDVRKWYKYLHSLQLRIAMRIVYVKPELAREIAEKAVAAGVIENNEDNAQLHVEENRSALCFNDWKDYRIAAEIVSYMQGYNDPRLEKYFTQGKYQDDTDYYGLRIGILPSKVTDDELIQTYSNRLMTANDTYMWMTAAEVTFLRAEGALRGWAMSGDAQQLYEKAITLSFEQWGASGASGYSQNKTLVPGAYKDPRGTYSAQSPSSITIAWNEDKENTRFEENLERIITQKWIAMFPLGIEAWCEHRRTGYPKFLPIMDNKGVGITNLTLGIRRLSYPAEEYQLNAENMLGALRKLNGEDNGATRLWWDCNPNVK</sequence>
<dbReference type="Proteomes" id="UP000460135">
    <property type="component" value="Unassembled WGS sequence"/>
</dbReference>
<dbReference type="EMBL" id="JAQNZF010000072">
    <property type="protein sequence ID" value="MDC2745681.1"/>
    <property type="molecule type" value="Genomic_DNA"/>
</dbReference>